<feature type="transmembrane region" description="Helical" evidence="1">
    <location>
        <begin position="5"/>
        <end position="22"/>
    </location>
</feature>
<keyword evidence="2" id="KW-0614">Plasmid</keyword>
<evidence type="ECO:0000313" key="2">
    <source>
        <dbReference type="EMBL" id="QCL09903.1"/>
    </source>
</evidence>
<organism evidence="2">
    <name type="scientific">Rhizobium rhizogenes</name>
    <name type="common">Agrobacterium rhizogenes</name>
    <dbReference type="NCBI Taxonomy" id="359"/>
    <lineage>
        <taxon>Bacteria</taxon>
        <taxon>Pseudomonadati</taxon>
        <taxon>Pseudomonadota</taxon>
        <taxon>Alphaproteobacteria</taxon>
        <taxon>Hyphomicrobiales</taxon>
        <taxon>Rhizobiaceae</taxon>
        <taxon>Rhizobium/Agrobacterium group</taxon>
        <taxon>Rhizobium</taxon>
    </lineage>
</organism>
<dbReference type="AlphaFoldDB" id="A0A7S4ZRY7"/>
<geneLocation type="plasmid" evidence="2">
    <name>pColt5.8b</name>
</geneLocation>
<protein>
    <submittedName>
        <fullName evidence="2">Putative membrane protein</fullName>
    </submittedName>
</protein>
<proteinExistence type="predicted"/>
<dbReference type="EMBL" id="MK318972">
    <property type="protein sequence ID" value="QCL09903.1"/>
    <property type="molecule type" value="Genomic_DNA"/>
</dbReference>
<sequence length="68" mass="7597">MWFPLLVRLPFAIAGIIAGWFFTDGTLRYDVVQMAVALVMFAAFCACMVYAPIIWRVLGGRRRTGGDP</sequence>
<keyword evidence="1" id="KW-0812">Transmembrane</keyword>
<accession>A0A7S4ZRY7</accession>
<reference evidence="2" key="1">
    <citation type="submission" date="2018-12" db="EMBL/GenBank/DDBJ databases">
        <title>Three Rhizobium rhizogenes strains isolated from the same crown gall tumor carry diverse plasmids.</title>
        <authorList>
            <person name="Pulawska J."/>
            <person name="Kuzmanovic N."/>
        </authorList>
    </citation>
    <scope>NUCLEOTIDE SEQUENCE</scope>
    <source>
        <strain evidence="2">Colt5.8</strain>
        <plasmid evidence="2">pColt5.8b</plasmid>
    </source>
</reference>
<keyword evidence="1" id="KW-0472">Membrane</keyword>
<evidence type="ECO:0000256" key="1">
    <source>
        <dbReference type="SAM" id="Phobius"/>
    </source>
</evidence>
<name>A0A7S4ZRY7_RHIRH</name>
<keyword evidence="1" id="KW-1133">Transmembrane helix</keyword>
<feature type="transmembrane region" description="Helical" evidence="1">
    <location>
        <begin position="34"/>
        <end position="55"/>
    </location>
</feature>
<dbReference type="RefSeq" id="WP_200994570.1">
    <property type="nucleotide sequence ID" value="NZ_MK318972.1"/>
</dbReference>
<gene>
    <name evidence="2" type="ORF">pC5.8b_413</name>
</gene>